<evidence type="ECO:0000256" key="3">
    <source>
        <dbReference type="ARBA" id="ARBA00022840"/>
    </source>
</evidence>
<dbReference type="AlphaFoldDB" id="A0A1I1A786"/>
<dbReference type="RefSeq" id="WP_090042510.1">
    <property type="nucleotide sequence ID" value="NZ_FOKI01000030.1"/>
</dbReference>
<dbReference type="GO" id="GO:0016887">
    <property type="term" value="F:ATP hydrolysis activity"/>
    <property type="evidence" value="ECO:0007669"/>
    <property type="project" value="InterPro"/>
</dbReference>
<dbReference type="EMBL" id="FOKI01000030">
    <property type="protein sequence ID" value="SFB33382.1"/>
    <property type="molecule type" value="Genomic_DNA"/>
</dbReference>
<dbReference type="Pfam" id="PF00005">
    <property type="entry name" value="ABC_tran"/>
    <property type="match status" value="1"/>
</dbReference>
<reference evidence="5 6" key="1">
    <citation type="submission" date="2016-10" db="EMBL/GenBank/DDBJ databases">
        <authorList>
            <person name="de Groot N.N."/>
        </authorList>
    </citation>
    <scope>NUCLEOTIDE SEQUENCE [LARGE SCALE GENOMIC DNA]</scope>
    <source>
        <strain evidence="5 6">DSM 12271</strain>
    </source>
</reference>
<keyword evidence="1" id="KW-0813">Transport</keyword>
<dbReference type="Gene3D" id="3.40.50.300">
    <property type="entry name" value="P-loop containing nucleotide triphosphate hydrolases"/>
    <property type="match status" value="1"/>
</dbReference>
<dbReference type="InterPro" id="IPR027417">
    <property type="entry name" value="P-loop_NTPase"/>
</dbReference>
<dbReference type="InterPro" id="IPR017871">
    <property type="entry name" value="ABC_transporter-like_CS"/>
</dbReference>
<dbReference type="GO" id="GO:0022857">
    <property type="term" value="F:transmembrane transporter activity"/>
    <property type="evidence" value="ECO:0007669"/>
    <property type="project" value="TreeGrafter"/>
</dbReference>
<gene>
    <name evidence="5" type="ORF">SAMN04488528_103032</name>
</gene>
<dbReference type="PROSITE" id="PS50893">
    <property type="entry name" value="ABC_TRANSPORTER_2"/>
    <property type="match status" value="1"/>
</dbReference>
<evidence type="ECO:0000313" key="6">
    <source>
        <dbReference type="Proteomes" id="UP000198619"/>
    </source>
</evidence>
<keyword evidence="3 5" id="KW-0067">ATP-binding</keyword>
<dbReference type="SMART" id="SM00382">
    <property type="entry name" value="AAA"/>
    <property type="match status" value="1"/>
</dbReference>
<dbReference type="FunFam" id="3.40.50.300:FF:000032">
    <property type="entry name" value="Export ABC transporter ATP-binding protein"/>
    <property type="match status" value="1"/>
</dbReference>
<dbReference type="GO" id="GO:0005524">
    <property type="term" value="F:ATP binding"/>
    <property type="evidence" value="ECO:0007669"/>
    <property type="project" value="UniProtKB-KW"/>
</dbReference>
<name>A0A1I1A786_9CLOT</name>
<evidence type="ECO:0000313" key="5">
    <source>
        <dbReference type="EMBL" id="SFB33382.1"/>
    </source>
</evidence>
<keyword evidence="2" id="KW-0547">Nucleotide-binding</keyword>
<dbReference type="GO" id="GO:0005886">
    <property type="term" value="C:plasma membrane"/>
    <property type="evidence" value="ECO:0007669"/>
    <property type="project" value="TreeGrafter"/>
</dbReference>
<dbReference type="SUPFAM" id="SSF52540">
    <property type="entry name" value="P-loop containing nucleoside triphosphate hydrolases"/>
    <property type="match status" value="1"/>
</dbReference>
<dbReference type="InterPro" id="IPR017911">
    <property type="entry name" value="MacB-like_ATP-bd"/>
</dbReference>
<dbReference type="PANTHER" id="PTHR24220:SF86">
    <property type="entry name" value="ABC TRANSPORTER ABCH.1"/>
    <property type="match status" value="1"/>
</dbReference>
<proteinExistence type="predicted"/>
<feature type="domain" description="ABC transporter" evidence="4">
    <location>
        <begin position="4"/>
        <end position="234"/>
    </location>
</feature>
<evidence type="ECO:0000259" key="4">
    <source>
        <dbReference type="PROSITE" id="PS50893"/>
    </source>
</evidence>
<dbReference type="CDD" id="cd03255">
    <property type="entry name" value="ABC_MJ0796_LolCDE_FtsE"/>
    <property type="match status" value="1"/>
</dbReference>
<dbReference type="InterPro" id="IPR003439">
    <property type="entry name" value="ABC_transporter-like_ATP-bd"/>
</dbReference>
<dbReference type="InterPro" id="IPR015854">
    <property type="entry name" value="ABC_transpr_LolD-like"/>
</dbReference>
<evidence type="ECO:0000256" key="2">
    <source>
        <dbReference type="ARBA" id="ARBA00022741"/>
    </source>
</evidence>
<organism evidence="5 6">
    <name type="scientific">Clostridium frigidicarnis</name>
    <dbReference type="NCBI Taxonomy" id="84698"/>
    <lineage>
        <taxon>Bacteria</taxon>
        <taxon>Bacillati</taxon>
        <taxon>Bacillota</taxon>
        <taxon>Clostridia</taxon>
        <taxon>Eubacteriales</taxon>
        <taxon>Clostridiaceae</taxon>
        <taxon>Clostridium</taxon>
    </lineage>
</organism>
<evidence type="ECO:0000256" key="1">
    <source>
        <dbReference type="ARBA" id="ARBA00022448"/>
    </source>
</evidence>
<dbReference type="Proteomes" id="UP000198619">
    <property type="component" value="Unassembled WGS sequence"/>
</dbReference>
<dbReference type="InterPro" id="IPR003593">
    <property type="entry name" value="AAA+_ATPase"/>
</dbReference>
<sequence length="236" mass="26301">MSLIDIKSIEKFYGRGKSKFQALEDINLKIDEGEFVAIMGPSGSGKSTLMNILGLLDKKIEGEYLLNGVDVKTLSDEKLSLFRNESIGFVFQSFNLLPKINAYRNIELPLLYGKRMSKKDKKERIFKSLDNVELLSRKDSLPREMSGGQKQRIAIARALVTEPSFILADEPTGALDSKTGKAIMELFVKLNKEGKTVIVVTHDKNVAAYANRVITILDGKILDDVRKDARTLEAGC</sequence>
<keyword evidence="6" id="KW-1185">Reference proteome</keyword>
<dbReference type="GO" id="GO:0098796">
    <property type="term" value="C:membrane protein complex"/>
    <property type="evidence" value="ECO:0007669"/>
    <property type="project" value="UniProtKB-ARBA"/>
</dbReference>
<protein>
    <submittedName>
        <fullName evidence="5">Putative ABC transport system ATP-binding protein</fullName>
    </submittedName>
</protein>
<dbReference type="PROSITE" id="PS00211">
    <property type="entry name" value="ABC_TRANSPORTER_1"/>
    <property type="match status" value="1"/>
</dbReference>
<dbReference type="PANTHER" id="PTHR24220">
    <property type="entry name" value="IMPORT ATP-BINDING PROTEIN"/>
    <property type="match status" value="1"/>
</dbReference>
<accession>A0A1I1A786</accession>
<dbReference type="STRING" id="84698.SAMN04488528_103032"/>
<dbReference type="OrthoDB" id="9802264at2"/>